<feature type="transmembrane region" description="Helical" evidence="1">
    <location>
        <begin position="6"/>
        <end position="29"/>
    </location>
</feature>
<evidence type="ECO:0000313" key="2">
    <source>
        <dbReference type="EMBL" id="RCK77880.1"/>
    </source>
</evidence>
<keyword evidence="1" id="KW-0472">Membrane</keyword>
<dbReference type="Proteomes" id="UP000252355">
    <property type="component" value="Unassembled WGS sequence"/>
</dbReference>
<evidence type="ECO:0000256" key="1">
    <source>
        <dbReference type="SAM" id="Phobius"/>
    </source>
</evidence>
<proteinExistence type="predicted"/>
<keyword evidence="1" id="KW-0812">Transmembrane</keyword>
<protein>
    <submittedName>
        <fullName evidence="2">Uncharacterized protein</fullName>
    </submittedName>
</protein>
<feature type="transmembrane region" description="Helical" evidence="1">
    <location>
        <begin position="78"/>
        <end position="97"/>
    </location>
</feature>
<organism evidence="2 3">
    <name type="scientific">Candidatus Ozemobacter sibiricus</name>
    <dbReference type="NCBI Taxonomy" id="2268124"/>
    <lineage>
        <taxon>Bacteria</taxon>
        <taxon>Candidatus Ozemobacteria</taxon>
        <taxon>Candidatus Ozemobacterales</taxon>
        <taxon>Candidatus Ozemobacteraceae</taxon>
        <taxon>Candidatus Ozemobacter</taxon>
    </lineage>
</organism>
<sequence>MFGIDVTASMVVHAALFVGCVHFLVSRFFEGVATAPSPRSRAAATHGSTWAWVPPIVFTASLGVVLAGFCRADLPVEAVYFSLFGLLGWMVVAIWAGQGGAGAFTRPPMNHEPQPVMAHRPIAASRRVPSLARPSAVGRPHRA</sequence>
<feature type="transmembrane region" description="Helical" evidence="1">
    <location>
        <begin position="50"/>
        <end position="72"/>
    </location>
</feature>
<dbReference type="EMBL" id="QOQW01000031">
    <property type="protein sequence ID" value="RCK77880.1"/>
    <property type="molecule type" value="Genomic_DNA"/>
</dbReference>
<gene>
    <name evidence="2" type="ORF">OZSIB_2039</name>
</gene>
<name>A0A367ZIN0_9BACT</name>
<reference evidence="2 3" key="1">
    <citation type="submission" date="2018-05" db="EMBL/GenBank/DDBJ databases">
        <title>A metagenomic window into the 2 km-deep terrestrial subsurface aquifer revealed taxonomically and functionally diverse microbial community comprising novel uncultured bacterial lineages.</title>
        <authorList>
            <person name="Kadnikov V.V."/>
            <person name="Mardanov A.V."/>
            <person name="Beletsky A.V."/>
            <person name="Banks D."/>
            <person name="Pimenov N.V."/>
            <person name="Frank Y.A."/>
            <person name="Karnachuk O.V."/>
            <person name="Ravin N.V."/>
        </authorList>
    </citation>
    <scope>NUCLEOTIDE SEQUENCE [LARGE SCALE GENOMIC DNA]</scope>
    <source>
        <strain evidence="2">BY5</strain>
    </source>
</reference>
<keyword evidence="1" id="KW-1133">Transmembrane helix</keyword>
<comment type="caution">
    <text evidence="2">The sequence shown here is derived from an EMBL/GenBank/DDBJ whole genome shotgun (WGS) entry which is preliminary data.</text>
</comment>
<dbReference type="AlphaFoldDB" id="A0A367ZIN0"/>
<evidence type="ECO:0000313" key="3">
    <source>
        <dbReference type="Proteomes" id="UP000252355"/>
    </source>
</evidence>
<accession>A0A367ZIN0</accession>